<name>A0A6G3T7J9_9ACTN</name>
<keyword evidence="1" id="KW-0472">Membrane</keyword>
<gene>
    <name evidence="2" type="ORF">G3I66_03790</name>
</gene>
<sequence length="189" mass="21416">MPDWMPSWSSTAVISIVTSLLTLIVGGRYVAPLLEVRNRRFQAKMQAREKFQANMLDVLSAATQLLAVPVVPEATETVRAALRDERLRWRTQADEATTYLTDHAVQLLFAYRGSKLPDLAVRYSASARAVWISERPEAQKLTVLRDLTQHCHALFFDSPLYARQRVRSWTELERLLEEAEAPGPAPAVR</sequence>
<accession>A0A6G3T7J9</accession>
<evidence type="ECO:0000313" key="3">
    <source>
        <dbReference type="Proteomes" id="UP000475666"/>
    </source>
</evidence>
<comment type="caution">
    <text evidence="2">The sequence shown here is derived from an EMBL/GenBank/DDBJ whole genome shotgun (WGS) entry which is preliminary data.</text>
</comment>
<keyword evidence="1" id="KW-1133">Transmembrane helix</keyword>
<keyword evidence="1" id="KW-0812">Transmembrane</keyword>
<feature type="transmembrane region" description="Helical" evidence="1">
    <location>
        <begin position="12"/>
        <end position="31"/>
    </location>
</feature>
<dbReference type="RefSeq" id="WP_164270881.1">
    <property type="nucleotide sequence ID" value="NZ_JAAGMQ010000103.1"/>
</dbReference>
<dbReference type="AlphaFoldDB" id="A0A6G3T7J9"/>
<reference evidence="2 3" key="1">
    <citation type="submission" date="2020-01" db="EMBL/GenBank/DDBJ databases">
        <title>Insect and environment-associated Actinomycetes.</title>
        <authorList>
            <person name="Currrie C."/>
            <person name="Chevrette M."/>
            <person name="Carlson C."/>
            <person name="Stubbendieck R."/>
            <person name="Wendt-Pienkowski E."/>
        </authorList>
    </citation>
    <scope>NUCLEOTIDE SEQUENCE [LARGE SCALE GENOMIC DNA]</scope>
    <source>
        <strain evidence="2 3">SID7739</strain>
    </source>
</reference>
<organism evidence="2 3">
    <name type="scientific">Streptomyces rubrogriseus</name>
    <dbReference type="NCBI Taxonomy" id="194673"/>
    <lineage>
        <taxon>Bacteria</taxon>
        <taxon>Bacillati</taxon>
        <taxon>Actinomycetota</taxon>
        <taxon>Actinomycetes</taxon>
        <taxon>Kitasatosporales</taxon>
        <taxon>Streptomycetaceae</taxon>
        <taxon>Streptomyces</taxon>
        <taxon>Streptomyces violaceoruber group</taxon>
    </lineage>
</organism>
<dbReference type="Proteomes" id="UP000475666">
    <property type="component" value="Unassembled WGS sequence"/>
</dbReference>
<dbReference type="EMBL" id="JAAGMQ010000103">
    <property type="protein sequence ID" value="NEC32308.1"/>
    <property type="molecule type" value="Genomic_DNA"/>
</dbReference>
<evidence type="ECO:0000256" key="1">
    <source>
        <dbReference type="SAM" id="Phobius"/>
    </source>
</evidence>
<evidence type="ECO:0000313" key="2">
    <source>
        <dbReference type="EMBL" id="NEC32308.1"/>
    </source>
</evidence>
<protein>
    <submittedName>
        <fullName evidence="2">Uncharacterized protein</fullName>
    </submittedName>
</protein>
<proteinExistence type="predicted"/>